<protein>
    <submittedName>
        <fullName evidence="5">ADP-ribose pyrophosphatase YjhB, NUDIX family</fullName>
    </submittedName>
</protein>
<comment type="similarity">
    <text evidence="1 3">Belongs to the Nudix hydrolase family.</text>
</comment>
<dbReference type="PRINTS" id="PR00502">
    <property type="entry name" value="NUDIXFAMILY"/>
</dbReference>
<dbReference type="AlphaFoldDB" id="A0A1G9JKI0"/>
<dbReference type="InterPro" id="IPR015797">
    <property type="entry name" value="NUDIX_hydrolase-like_dom_sf"/>
</dbReference>
<reference evidence="5 6" key="1">
    <citation type="submission" date="2016-10" db="EMBL/GenBank/DDBJ databases">
        <authorList>
            <person name="de Groot N.N."/>
        </authorList>
    </citation>
    <scope>NUCLEOTIDE SEQUENCE [LARGE SCALE GENOMIC DNA]</scope>
    <source>
        <strain evidence="5 6">CGMCC 4.5727</strain>
    </source>
</reference>
<dbReference type="InterPro" id="IPR020476">
    <property type="entry name" value="Nudix_hydrolase"/>
</dbReference>
<accession>A0A1G9JKI0</accession>
<evidence type="ECO:0000259" key="4">
    <source>
        <dbReference type="PROSITE" id="PS51462"/>
    </source>
</evidence>
<evidence type="ECO:0000313" key="6">
    <source>
        <dbReference type="Proteomes" id="UP000199155"/>
    </source>
</evidence>
<keyword evidence="6" id="KW-1185">Reference proteome</keyword>
<dbReference type="GO" id="GO:0016787">
    <property type="term" value="F:hydrolase activity"/>
    <property type="evidence" value="ECO:0007669"/>
    <property type="project" value="UniProtKB-KW"/>
</dbReference>
<feature type="domain" description="Nudix hydrolase" evidence="4">
    <location>
        <begin position="103"/>
        <end position="235"/>
    </location>
</feature>
<sequence>MEATSYAPVDHPGVTVPEDRRHWSVIWPEYAPVEITPPELRPLELAAHVPAWAEGHPTPDHVRDWAQRQAAALVPFTLDERGWPLHPHGRTGRTGRNLGKWGENQAADPIVIAGTGAHRSVLLITRDDIGVAAIPGGMVDPGETAPAALVRELREETGIDLSDQRPVILGRQIVADWRNTDHAWVASTSALYRLPEQVTATAGDDAADAGWFPFGSLAQLETAVTAAGRTLYAAHRPLLLRALEHLNH</sequence>
<keyword evidence="2 3" id="KW-0378">Hydrolase</keyword>
<dbReference type="EMBL" id="FNFF01000032">
    <property type="protein sequence ID" value="SDL37772.1"/>
    <property type="molecule type" value="Genomic_DNA"/>
</dbReference>
<dbReference type="Pfam" id="PF00293">
    <property type="entry name" value="NUDIX"/>
    <property type="match status" value="1"/>
</dbReference>
<evidence type="ECO:0000256" key="1">
    <source>
        <dbReference type="ARBA" id="ARBA00005582"/>
    </source>
</evidence>
<dbReference type="InterPro" id="IPR020084">
    <property type="entry name" value="NUDIX_hydrolase_CS"/>
</dbReference>
<dbReference type="STRING" id="417292.SAMN05421806_1323"/>
<dbReference type="PANTHER" id="PTHR43736:SF1">
    <property type="entry name" value="DIHYDRONEOPTERIN TRIPHOSPHATE DIPHOSPHATASE"/>
    <property type="match status" value="1"/>
</dbReference>
<dbReference type="PROSITE" id="PS51462">
    <property type="entry name" value="NUDIX"/>
    <property type="match status" value="1"/>
</dbReference>
<evidence type="ECO:0000256" key="2">
    <source>
        <dbReference type="ARBA" id="ARBA00022801"/>
    </source>
</evidence>
<dbReference type="PROSITE" id="PS00893">
    <property type="entry name" value="NUDIX_BOX"/>
    <property type="match status" value="1"/>
</dbReference>
<gene>
    <name evidence="5" type="ORF">SAMN05421806_1323</name>
</gene>
<dbReference type="RefSeq" id="WP_093618139.1">
    <property type="nucleotide sequence ID" value="NZ_FNFF01000032.1"/>
</dbReference>
<proteinExistence type="inferred from homology"/>
<dbReference type="SUPFAM" id="SSF55811">
    <property type="entry name" value="Nudix"/>
    <property type="match status" value="1"/>
</dbReference>
<dbReference type="PANTHER" id="PTHR43736">
    <property type="entry name" value="ADP-RIBOSE PYROPHOSPHATASE"/>
    <property type="match status" value="1"/>
</dbReference>
<dbReference type="Pfam" id="PF25969">
    <property type="entry name" value="NUDT9_N"/>
    <property type="match status" value="1"/>
</dbReference>
<name>A0A1G9JKI0_9ACTN</name>
<organism evidence="5 6">
    <name type="scientific">Streptomyces indicus</name>
    <dbReference type="NCBI Taxonomy" id="417292"/>
    <lineage>
        <taxon>Bacteria</taxon>
        <taxon>Bacillati</taxon>
        <taxon>Actinomycetota</taxon>
        <taxon>Actinomycetes</taxon>
        <taxon>Kitasatosporales</taxon>
        <taxon>Streptomycetaceae</taxon>
        <taxon>Streptomyces</taxon>
    </lineage>
</organism>
<dbReference type="Proteomes" id="UP000199155">
    <property type="component" value="Unassembled WGS sequence"/>
</dbReference>
<dbReference type="Gene3D" id="3.90.79.10">
    <property type="entry name" value="Nucleoside Triphosphate Pyrophosphohydrolase"/>
    <property type="match status" value="1"/>
</dbReference>
<dbReference type="InterPro" id="IPR000086">
    <property type="entry name" value="NUDIX_hydrolase_dom"/>
</dbReference>
<evidence type="ECO:0000256" key="3">
    <source>
        <dbReference type="RuleBase" id="RU003476"/>
    </source>
</evidence>
<dbReference type="OrthoDB" id="9761969at2"/>
<evidence type="ECO:0000313" key="5">
    <source>
        <dbReference type="EMBL" id="SDL37772.1"/>
    </source>
</evidence>